<evidence type="ECO:0000313" key="2">
    <source>
        <dbReference type="Proteomes" id="UP000821865"/>
    </source>
</evidence>
<evidence type="ECO:0000313" key="1">
    <source>
        <dbReference type="EMBL" id="KAH7967155.1"/>
    </source>
</evidence>
<gene>
    <name evidence="1" type="ORF">HPB49_023213</name>
</gene>
<protein>
    <submittedName>
        <fullName evidence="1">Uncharacterized protein</fullName>
    </submittedName>
</protein>
<dbReference type="EMBL" id="CM023471">
    <property type="protein sequence ID" value="KAH7967155.1"/>
    <property type="molecule type" value="Genomic_DNA"/>
</dbReference>
<name>A0ACB8DGN9_DERSI</name>
<sequence>MLGNSADVSTMSSELDALSGSDNETASEAPVTAEDLFGPLYAKTLRIALLSVMLVLSLLGNSIVCHRLLMSRRHRMFKAQVLFLNLAFADLLVTLVTMSSQLVWEVVGRVWVAGDVACRLFKVLQTFALVSSTYMLVGIAVDRHCAICKPLAPAPKPRSLVAACWLLSLVPSLPNMFMFRLVVIRDECYCASVFYIYQDSVVPRQAYMAFVFTLVFILPLVALVIPYSCILYRMWKMGSTATSRQRGDAASSAGDRVESARTTLPKARLRTLKMAIIIFVAFVVTNLPYMVQEMLLAFAPNISLEPHVVAVFGVISASNSAVNPYVFLAFNGGAAAFGCDTHVRVLWRRLACSSGSRRTTATFRTAWSTLQTRNKRRSPTVKMFPSPNDCECGEAQQKHPEKDRMASLGDCI</sequence>
<reference evidence="1" key="1">
    <citation type="submission" date="2020-05" db="EMBL/GenBank/DDBJ databases">
        <title>Large-scale comparative analyses of tick genomes elucidate their genetic diversity and vector capacities.</title>
        <authorList>
            <person name="Jia N."/>
            <person name="Wang J."/>
            <person name="Shi W."/>
            <person name="Du L."/>
            <person name="Sun Y."/>
            <person name="Zhan W."/>
            <person name="Jiang J."/>
            <person name="Wang Q."/>
            <person name="Zhang B."/>
            <person name="Ji P."/>
            <person name="Sakyi L.B."/>
            <person name="Cui X."/>
            <person name="Yuan T."/>
            <person name="Jiang B."/>
            <person name="Yang W."/>
            <person name="Lam T.T.-Y."/>
            <person name="Chang Q."/>
            <person name="Ding S."/>
            <person name="Wang X."/>
            <person name="Zhu J."/>
            <person name="Ruan X."/>
            <person name="Zhao L."/>
            <person name="Wei J."/>
            <person name="Que T."/>
            <person name="Du C."/>
            <person name="Cheng J."/>
            <person name="Dai P."/>
            <person name="Han X."/>
            <person name="Huang E."/>
            <person name="Gao Y."/>
            <person name="Liu J."/>
            <person name="Shao H."/>
            <person name="Ye R."/>
            <person name="Li L."/>
            <person name="Wei W."/>
            <person name="Wang X."/>
            <person name="Wang C."/>
            <person name="Yang T."/>
            <person name="Huo Q."/>
            <person name="Li W."/>
            <person name="Guo W."/>
            <person name="Chen H."/>
            <person name="Zhou L."/>
            <person name="Ni X."/>
            <person name="Tian J."/>
            <person name="Zhou Y."/>
            <person name="Sheng Y."/>
            <person name="Liu T."/>
            <person name="Pan Y."/>
            <person name="Xia L."/>
            <person name="Li J."/>
            <person name="Zhao F."/>
            <person name="Cao W."/>
        </authorList>
    </citation>
    <scope>NUCLEOTIDE SEQUENCE</scope>
    <source>
        <strain evidence="1">Dsil-2018</strain>
    </source>
</reference>
<organism evidence="1 2">
    <name type="scientific">Dermacentor silvarum</name>
    <name type="common">Tick</name>
    <dbReference type="NCBI Taxonomy" id="543639"/>
    <lineage>
        <taxon>Eukaryota</taxon>
        <taxon>Metazoa</taxon>
        <taxon>Ecdysozoa</taxon>
        <taxon>Arthropoda</taxon>
        <taxon>Chelicerata</taxon>
        <taxon>Arachnida</taxon>
        <taxon>Acari</taxon>
        <taxon>Parasitiformes</taxon>
        <taxon>Ixodida</taxon>
        <taxon>Ixodoidea</taxon>
        <taxon>Ixodidae</taxon>
        <taxon>Rhipicephalinae</taxon>
        <taxon>Dermacentor</taxon>
    </lineage>
</organism>
<proteinExistence type="predicted"/>
<accession>A0ACB8DGN9</accession>
<keyword evidence="2" id="KW-1185">Reference proteome</keyword>
<dbReference type="Proteomes" id="UP000821865">
    <property type="component" value="Chromosome 2"/>
</dbReference>
<comment type="caution">
    <text evidence="1">The sequence shown here is derived from an EMBL/GenBank/DDBJ whole genome shotgun (WGS) entry which is preliminary data.</text>
</comment>